<keyword evidence="1 3" id="KW-0808">Transferase</keyword>
<dbReference type="Proteomes" id="UP000789833">
    <property type="component" value="Unassembled WGS sequence"/>
</dbReference>
<dbReference type="InterPro" id="IPR016181">
    <property type="entry name" value="Acyl_CoA_acyltransferase"/>
</dbReference>
<keyword evidence="3" id="KW-0012">Acyltransferase</keyword>
<dbReference type="Pfam" id="PF00583">
    <property type="entry name" value="Acetyltransf_1"/>
    <property type="match status" value="1"/>
</dbReference>
<accession>A0ABN8A5V5</accession>
<protein>
    <submittedName>
        <fullName evidence="3">N-acetyltransferase YvbK</fullName>
        <ecNumber evidence="3">2.3.1.-</ecNumber>
    </submittedName>
</protein>
<evidence type="ECO:0000256" key="1">
    <source>
        <dbReference type="ARBA" id="ARBA00022679"/>
    </source>
</evidence>
<dbReference type="InterPro" id="IPR050769">
    <property type="entry name" value="NAT_camello-type"/>
</dbReference>
<gene>
    <name evidence="3" type="primary">yvbK</name>
    <name evidence="3" type="ORF">BACCIP111883_01213</name>
</gene>
<dbReference type="InterPro" id="IPR000182">
    <property type="entry name" value="GNAT_dom"/>
</dbReference>
<dbReference type="CDD" id="cd04301">
    <property type="entry name" value="NAT_SF"/>
    <property type="match status" value="1"/>
</dbReference>
<dbReference type="PROSITE" id="PS51186">
    <property type="entry name" value="GNAT"/>
    <property type="match status" value="1"/>
</dbReference>
<organism evidence="3 4">
    <name type="scientific">Sutcliffiella rhizosphaerae</name>
    <dbReference type="NCBI Taxonomy" id="2880967"/>
    <lineage>
        <taxon>Bacteria</taxon>
        <taxon>Bacillati</taxon>
        <taxon>Bacillota</taxon>
        <taxon>Bacilli</taxon>
        <taxon>Bacillales</taxon>
        <taxon>Bacillaceae</taxon>
        <taxon>Sutcliffiella</taxon>
    </lineage>
</organism>
<feature type="domain" description="N-acetyltransferase" evidence="2">
    <location>
        <begin position="1"/>
        <end position="146"/>
    </location>
</feature>
<reference evidence="3 4" key="1">
    <citation type="submission" date="2021-10" db="EMBL/GenBank/DDBJ databases">
        <authorList>
            <person name="Criscuolo A."/>
        </authorList>
    </citation>
    <scope>NUCLEOTIDE SEQUENCE [LARGE SCALE GENOMIC DNA]</scope>
    <source>
        <strain evidence="4">CIP 111883</strain>
    </source>
</reference>
<dbReference type="PANTHER" id="PTHR13947:SF37">
    <property type="entry name" value="LD18367P"/>
    <property type="match status" value="1"/>
</dbReference>
<evidence type="ECO:0000259" key="2">
    <source>
        <dbReference type="PROSITE" id="PS51186"/>
    </source>
</evidence>
<dbReference type="Gene3D" id="3.40.630.30">
    <property type="match status" value="1"/>
</dbReference>
<keyword evidence="4" id="KW-1185">Reference proteome</keyword>
<sequence length="150" mass="17262">MRLKLVSENRENYMPFLLLADEEGMIRKYLYEGEMFAIMLEDQTVGVVLFLPENSQVVELKNIALAPEYRGKGYGKAVITESIKLLRKKGYHKVIVGTANSSIENLAFYQKAGFRIYGIKQDFFLQYPEPIYENGIQAVDMVMFEMKIGN</sequence>
<evidence type="ECO:0000313" key="3">
    <source>
        <dbReference type="EMBL" id="CAG9620445.1"/>
    </source>
</evidence>
<evidence type="ECO:0000313" key="4">
    <source>
        <dbReference type="Proteomes" id="UP000789833"/>
    </source>
</evidence>
<dbReference type="GO" id="GO:0016746">
    <property type="term" value="F:acyltransferase activity"/>
    <property type="evidence" value="ECO:0007669"/>
    <property type="project" value="UniProtKB-KW"/>
</dbReference>
<proteinExistence type="predicted"/>
<dbReference type="RefSeq" id="WP_230500369.1">
    <property type="nucleotide sequence ID" value="NZ_CAKJTJ010000004.1"/>
</dbReference>
<name>A0ABN8A5V5_9BACI</name>
<dbReference type="EC" id="2.3.1.-" evidence="3"/>
<dbReference type="EMBL" id="CAKJTJ010000004">
    <property type="protein sequence ID" value="CAG9620445.1"/>
    <property type="molecule type" value="Genomic_DNA"/>
</dbReference>
<dbReference type="PANTHER" id="PTHR13947">
    <property type="entry name" value="GNAT FAMILY N-ACETYLTRANSFERASE"/>
    <property type="match status" value="1"/>
</dbReference>
<comment type="caution">
    <text evidence="3">The sequence shown here is derived from an EMBL/GenBank/DDBJ whole genome shotgun (WGS) entry which is preliminary data.</text>
</comment>
<dbReference type="SUPFAM" id="SSF55729">
    <property type="entry name" value="Acyl-CoA N-acyltransferases (Nat)"/>
    <property type="match status" value="1"/>
</dbReference>